<proteinExistence type="predicted"/>
<protein>
    <submittedName>
        <fullName evidence="1">Uncharacterized protein</fullName>
    </submittedName>
</protein>
<dbReference type="EMBL" id="MFJD01000007">
    <property type="protein sequence ID" value="OGG02511.1"/>
    <property type="molecule type" value="Genomic_DNA"/>
</dbReference>
<dbReference type="AlphaFoldDB" id="A0A1F5YQP1"/>
<organism evidence="1 2">
    <name type="scientific">Candidatus Gottesmanbacteria bacterium RBG_16_52_11</name>
    <dbReference type="NCBI Taxonomy" id="1798374"/>
    <lineage>
        <taxon>Bacteria</taxon>
        <taxon>Candidatus Gottesmaniibacteriota</taxon>
    </lineage>
</organism>
<reference evidence="1 2" key="1">
    <citation type="journal article" date="2016" name="Nat. Commun.">
        <title>Thousands of microbial genomes shed light on interconnected biogeochemical processes in an aquifer system.</title>
        <authorList>
            <person name="Anantharaman K."/>
            <person name="Brown C.T."/>
            <person name="Hug L.A."/>
            <person name="Sharon I."/>
            <person name="Castelle C.J."/>
            <person name="Probst A.J."/>
            <person name="Thomas B.C."/>
            <person name="Singh A."/>
            <person name="Wilkins M.J."/>
            <person name="Karaoz U."/>
            <person name="Brodie E.L."/>
            <person name="Williams K.H."/>
            <person name="Hubbard S.S."/>
            <person name="Banfield J.F."/>
        </authorList>
    </citation>
    <scope>NUCLEOTIDE SEQUENCE [LARGE SCALE GENOMIC DNA]</scope>
</reference>
<evidence type="ECO:0000313" key="2">
    <source>
        <dbReference type="Proteomes" id="UP000178448"/>
    </source>
</evidence>
<accession>A0A1F5YQP1</accession>
<sequence length="196" mass="21605">MAWPEEVIPHVGTLKSIKPEAITARQSEFRRAAAVVRLALDMVRAGKTPVLPGQLDQQVWVFNGYMPARTLLNGAFHELYETLNGQITLIQSSCDLIEPKKCSITCVMGSPYGKDVTNSVYVIGLGVNLYNPVYKVARQEAEQHMAENPEKAEHIALAALAAWKELLTQRAYGHILSSQSKAKGMDPLLFMGPVND</sequence>
<dbReference type="Proteomes" id="UP000178448">
    <property type="component" value="Unassembled WGS sequence"/>
</dbReference>
<name>A0A1F5YQP1_9BACT</name>
<gene>
    <name evidence="1" type="ORF">A2Z33_01795</name>
</gene>
<comment type="caution">
    <text evidence="1">The sequence shown here is derived from an EMBL/GenBank/DDBJ whole genome shotgun (WGS) entry which is preliminary data.</text>
</comment>
<evidence type="ECO:0000313" key="1">
    <source>
        <dbReference type="EMBL" id="OGG02511.1"/>
    </source>
</evidence>
<dbReference type="STRING" id="1798374.A2Z33_01795"/>